<keyword evidence="1" id="KW-0812">Transmembrane</keyword>
<name>A0ABP6CQ71_9ACTN</name>
<reference evidence="3" key="1">
    <citation type="journal article" date="2019" name="Int. J. Syst. Evol. Microbiol.">
        <title>The Global Catalogue of Microorganisms (GCM) 10K type strain sequencing project: providing services to taxonomists for standard genome sequencing and annotation.</title>
        <authorList>
            <consortium name="The Broad Institute Genomics Platform"/>
            <consortium name="The Broad Institute Genome Sequencing Center for Infectious Disease"/>
            <person name="Wu L."/>
            <person name="Ma J."/>
        </authorList>
    </citation>
    <scope>NUCLEOTIDE SEQUENCE [LARGE SCALE GENOMIC DNA]</scope>
    <source>
        <strain evidence="3">JCM 6833</strain>
    </source>
</reference>
<keyword evidence="3" id="KW-1185">Reference proteome</keyword>
<evidence type="ECO:0000313" key="3">
    <source>
        <dbReference type="Proteomes" id="UP001501509"/>
    </source>
</evidence>
<protein>
    <submittedName>
        <fullName evidence="2">Uncharacterized protein</fullName>
    </submittedName>
</protein>
<dbReference type="Proteomes" id="UP001501509">
    <property type="component" value="Unassembled WGS sequence"/>
</dbReference>
<keyword evidence="1" id="KW-0472">Membrane</keyword>
<evidence type="ECO:0000313" key="2">
    <source>
        <dbReference type="EMBL" id="GAA2620956.1"/>
    </source>
</evidence>
<gene>
    <name evidence="2" type="ORF">GCM10010411_66060</name>
</gene>
<feature type="transmembrane region" description="Helical" evidence="1">
    <location>
        <begin position="33"/>
        <end position="49"/>
    </location>
</feature>
<dbReference type="RefSeq" id="WP_344546396.1">
    <property type="nucleotide sequence ID" value="NZ_BAAATD010000010.1"/>
</dbReference>
<organism evidence="2 3">
    <name type="scientific">Actinomadura fulvescens</name>
    <dbReference type="NCBI Taxonomy" id="46160"/>
    <lineage>
        <taxon>Bacteria</taxon>
        <taxon>Bacillati</taxon>
        <taxon>Actinomycetota</taxon>
        <taxon>Actinomycetes</taxon>
        <taxon>Streptosporangiales</taxon>
        <taxon>Thermomonosporaceae</taxon>
        <taxon>Actinomadura</taxon>
    </lineage>
</organism>
<proteinExistence type="predicted"/>
<keyword evidence="1" id="KW-1133">Transmembrane helix</keyword>
<sequence length="55" mass="5453">MKALLWLVLAAGIAVNAFVSLTGGGAVETTVNVATGVVVIAAIAGLVMVRGRSRS</sequence>
<comment type="caution">
    <text evidence="2">The sequence shown here is derived from an EMBL/GenBank/DDBJ whole genome shotgun (WGS) entry which is preliminary data.</text>
</comment>
<dbReference type="EMBL" id="BAAATD010000010">
    <property type="protein sequence ID" value="GAA2620956.1"/>
    <property type="molecule type" value="Genomic_DNA"/>
</dbReference>
<evidence type="ECO:0000256" key="1">
    <source>
        <dbReference type="SAM" id="Phobius"/>
    </source>
</evidence>
<accession>A0ABP6CQ71</accession>